<dbReference type="AlphaFoldDB" id="A0A150RAJ4"/>
<organism evidence="2 3">
    <name type="scientific">Sorangium cellulosum</name>
    <name type="common">Polyangium cellulosum</name>
    <dbReference type="NCBI Taxonomy" id="56"/>
    <lineage>
        <taxon>Bacteria</taxon>
        <taxon>Pseudomonadati</taxon>
        <taxon>Myxococcota</taxon>
        <taxon>Polyangia</taxon>
        <taxon>Polyangiales</taxon>
        <taxon>Polyangiaceae</taxon>
        <taxon>Sorangium</taxon>
    </lineage>
</organism>
<reference evidence="2 3" key="1">
    <citation type="submission" date="2014-02" db="EMBL/GenBank/DDBJ databases">
        <title>The small core and large imbalanced accessory genome model reveals a collaborative survival strategy of Sorangium cellulosum strains in nature.</title>
        <authorList>
            <person name="Han K."/>
            <person name="Peng R."/>
            <person name="Blom J."/>
            <person name="Li Y.-Z."/>
        </authorList>
    </citation>
    <scope>NUCLEOTIDE SEQUENCE [LARGE SCALE GENOMIC DNA]</scope>
    <source>
        <strain evidence="2 3">So0011-07</strain>
    </source>
</reference>
<evidence type="ECO:0000313" key="2">
    <source>
        <dbReference type="EMBL" id="KYF77161.1"/>
    </source>
</evidence>
<dbReference type="EMBL" id="JEMB01002935">
    <property type="protein sequence ID" value="KYF77161.1"/>
    <property type="molecule type" value="Genomic_DNA"/>
</dbReference>
<keyword evidence="1" id="KW-1133">Transmembrane helix</keyword>
<accession>A0A150RAJ4</accession>
<proteinExistence type="predicted"/>
<comment type="caution">
    <text evidence="2">The sequence shown here is derived from an EMBL/GenBank/DDBJ whole genome shotgun (WGS) entry which is preliminary data.</text>
</comment>
<protein>
    <recommendedName>
        <fullName evidence="4">Orc1-like AAA ATPase domain-containing protein</fullName>
    </recommendedName>
</protein>
<name>A0A150RAJ4_SORCE</name>
<keyword evidence="1" id="KW-0472">Membrane</keyword>
<keyword evidence="1" id="KW-0812">Transmembrane</keyword>
<evidence type="ECO:0008006" key="4">
    <source>
        <dbReference type="Google" id="ProtNLM"/>
    </source>
</evidence>
<gene>
    <name evidence="2" type="ORF">BE17_30325</name>
</gene>
<dbReference type="Proteomes" id="UP000075635">
    <property type="component" value="Unassembled WGS sequence"/>
</dbReference>
<evidence type="ECO:0000256" key="1">
    <source>
        <dbReference type="SAM" id="Phobius"/>
    </source>
</evidence>
<evidence type="ECO:0000313" key="3">
    <source>
        <dbReference type="Proteomes" id="UP000075635"/>
    </source>
</evidence>
<sequence length="446" mass="48605">METKAVRELAVSKRAVSVPASSLDDAVRLCDPFSPLDPRDDAILHEDLSQIRGGDRLAKIARNIRRAGGTPTLHLLSGHIGGGKTTELLLMKKRLESAEGGAAPITTLFLDADAVLDRTDVDLEDILVALWGLVYEKAPAAAARTLGAVWKSQISDVLGKLIANLPDKVPDAVNKLLGDVRLSGVEQKKLVRTALGSVTTPLIQGLNDAFAAILNIPPNDPTGPLVVLIDNLEKLSEGQRANVERLYLDRMVALKRLEAHLVITVPLYLCYAAAGASLIGLYGGNVVVLPMIEVRRRAAEGDGDNPAGLAALAHLLEKRVRFDVLFEEGRAAAERIARYSGGCIRHALRLVLDAVNEHDVPRVTAASIERAAGGIQADFERALPEAYVSILKQVARDNRFPDSCDDQVKRELLRHLYVLEYQNGDPDPWWAVHPLVERCRKYREST</sequence>
<feature type="transmembrane region" description="Helical" evidence="1">
    <location>
        <begin position="265"/>
        <end position="288"/>
    </location>
</feature>